<dbReference type="PANTHER" id="PTHR33973:SF4">
    <property type="entry name" value="OS07G0153300 PROTEIN"/>
    <property type="match status" value="1"/>
</dbReference>
<name>A0A1G8I5Q1_9PSED</name>
<dbReference type="PANTHER" id="PTHR33973">
    <property type="entry name" value="OS07G0153300 PROTEIN"/>
    <property type="match status" value="1"/>
</dbReference>
<dbReference type="EMBL" id="FNDS01000006">
    <property type="protein sequence ID" value="SDI14164.1"/>
    <property type="molecule type" value="Genomic_DNA"/>
</dbReference>
<protein>
    <recommendedName>
        <fullName evidence="3">DUF1365 domain-containing protein</fullName>
    </recommendedName>
</protein>
<dbReference type="Pfam" id="PF07103">
    <property type="entry name" value="DUF1365"/>
    <property type="match status" value="1"/>
</dbReference>
<dbReference type="STRING" id="428992.SAMN05216272_10641"/>
<evidence type="ECO:0000313" key="2">
    <source>
        <dbReference type="Proteomes" id="UP000199636"/>
    </source>
</evidence>
<evidence type="ECO:0000313" key="1">
    <source>
        <dbReference type="EMBL" id="SDI14164.1"/>
    </source>
</evidence>
<organism evidence="1 2">
    <name type="scientific">Pseudomonas panipatensis</name>
    <dbReference type="NCBI Taxonomy" id="428992"/>
    <lineage>
        <taxon>Bacteria</taxon>
        <taxon>Pseudomonadati</taxon>
        <taxon>Pseudomonadota</taxon>
        <taxon>Gammaproteobacteria</taxon>
        <taxon>Pseudomonadales</taxon>
        <taxon>Pseudomonadaceae</taxon>
        <taxon>Pseudomonas</taxon>
    </lineage>
</organism>
<dbReference type="Proteomes" id="UP000199636">
    <property type="component" value="Unassembled WGS sequence"/>
</dbReference>
<proteinExistence type="predicted"/>
<reference evidence="2" key="1">
    <citation type="submission" date="2016-10" db="EMBL/GenBank/DDBJ databases">
        <authorList>
            <person name="Varghese N."/>
            <person name="Submissions S."/>
        </authorList>
    </citation>
    <scope>NUCLEOTIDE SEQUENCE [LARGE SCALE GENOMIC DNA]</scope>
    <source>
        <strain evidence="2">CCM 7469</strain>
    </source>
</reference>
<dbReference type="OrthoDB" id="9778801at2"/>
<dbReference type="RefSeq" id="WP_090263455.1">
    <property type="nucleotide sequence ID" value="NZ_FNDS01000006.1"/>
</dbReference>
<sequence>MNSSLCQGWVSHRRWAPRAHAFRYRLGMLYLDLAEQAEVFGLSRLLVGRWRCAPLCWREQDYLPAYTGQGLSLADAVRRVLREALGDAAPDGAIHLLTQPRSWGLSFNPVSFFLCFDRDGELAAVLCEVTNTPWLERHHYVLPMAQGKASDVRVAKAFHVSPFLPRDLEYRMRFLAEGPHLRIRMEDWRGEEKLFQADLWLQRQPLDAKALRRHLLAFPWMTLRTVTAIYWQALRLLLKRTPIFTHQAATAPLSVAHPPHEESRHAKP</sequence>
<keyword evidence="2" id="KW-1185">Reference proteome</keyword>
<gene>
    <name evidence="1" type="ORF">SAMN05216272_10641</name>
</gene>
<evidence type="ECO:0008006" key="3">
    <source>
        <dbReference type="Google" id="ProtNLM"/>
    </source>
</evidence>
<dbReference type="AlphaFoldDB" id="A0A1G8I5Q1"/>
<dbReference type="InterPro" id="IPR010775">
    <property type="entry name" value="DUF1365"/>
</dbReference>
<accession>A0A1G8I5Q1</accession>